<dbReference type="EMBL" id="JAKZEL010000028">
    <property type="protein sequence ID" value="KAI4529406.1"/>
    <property type="molecule type" value="Genomic_DNA"/>
</dbReference>
<protein>
    <submittedName>
        <fullName evidence="1">Uncharacterized protein</fullName>
    </submittedName>
</protein>
<evidence type="ECO:0000313" key="2">
    <source>
        <dbReference type="Proteomes" id="UP001214576"/>
    </source>
</evidence>
<gene>
    <name evidence="1" type="ORF">MG293_020654</name>
</gene>
<dbReference type="AlphaFoldDB" id="A0AAD4Y0S1"/>
<comment type="caution">
    <text evidence="1">The sequence shown here is derived from an EMBL/GenBank/DDBJ whole genome shotgun (WGS) entry which is preliminary data.</text>
</comment>
<reference evidence="1" key="1">
    <citation type="submission" date="2022-03" db="EMBL/GenBank/DDBJ databases">
        <title>Genomic analyses of argali, domestic sheep and their hybrids provide insights into chromosomal evolution, heterosis and genetic basis of agronomic traits.</title>
        <authorList>
            <person name="Li M."/>
        </authorList>
    </citation>
    <scope>NUCLEOTIDE SEQUENCE</scope>
    <source>
        <strain evidence="1">CAU-MHL-2022a</strain>
        <tissue evidence="1">Skin</tissue>
    </source>
</reference>
<evidence type="ECO:0000313" key="1">
    <source>
        <dbReference type="EMBL" id="KAI4529406.1"/>
    </source>
</evidence>
<name>A0AAD4Y0S1_OVIAM</name>
<keyword evidence="2" id="KW-1185">Reference proteome</keyword>
<accession>A0AAD4Y0S1</accession>
<sequence>MASSASSSAAGAEGTPPAQSIRLGCDTEFVVDTVGGGELVLVKMSIAKGCSFRGDYGSYYSQSSGKDSPEKTQYRISRFNDSPDEPGHGENGLCAMPKITFKAHDSPVELGWVAVQLLAERLGTLSLRPLESSNRCLVAGQQPLKERDGGDWVGSCKEPDLEVPDAMSIFIPFHSQPHGFTRLQGDWES</sequence>
<dbReference type="Proteomes" id="UP001214576">
    <property type="component" value="Unassembled WGS sequence"/>
</dbReference>
<proteinExistence type="predicted"/>
<organism evidence="1 2">
    <name type="scientific">Ovis ammon polii</name>
    <dbReference type="NCBI Taxonomy" id="230172"/>
    <lineage>
        <taxon>Eukaryota</taxon>
        <taxon>Metazoa</taxon>
        <taxon>Chordata</taxon>
        <taxon>Craniata</taxon>
        <taxon>Vertebrata</taxon>
        <taxon>Euteleostomi</taxon>
        <taxon>Mammalia</taxon>
        <taxon>Eutheria</taxon>
        <taxon>Laurasiatheria</taxon>
        <taxon>Artiodactyla</taxon>
        <taxon>Ruminantia</taxon>
        <taxon>Pecora</taxon>
        <taxon>Bovidae</taxon>
        <taxon>Caprinae</taxon>
        <taxon>Ovis</taxon>
    </lineage>
</organism>